<protein>
    <recommendedName>
        <fullName evidence="10">tRNA (uracil-O(2)-)-methyltransferase</fullName>
        <ecNumber evidence="10">2.1.1.211</ecNumber>
    </recommendedName>
</protein>
<comment type="similarity">
    <text evidence="3 10">Belongs to the TRM44 family.</text>
</comment>
<evidence type="ECO:0000256" key="9">
    <source>
        <dbReference type="ARBA" id="ARBA00047957"/>
    </source>
</evidence>
<evidence type="ECO:0000256" key="6">
    <source>
        <dbReference type="ARBA" id="ARBA00022679"/>
    </source>
</evidence>
<dbReference type="AlphaFoldDB" id="A0A087UNL0"/>
<evidence type="ECO:0000256" key="8">
    <source>
        <dbReference type="ARBA" id="ARBA00022694"/>
    </source>
</evidence>
<reference evidence="11 12" key="1">
    <citation type="submission" date="2013-11" db="EMBL/GenBank/DDBJ databases">
        <title>Genome sequencing of Stegodyphus mimosarum.</title>
        <authorList>
            <person name="Bechsgaard J."/>
        </authorList>
    </citation>
    <scope>NUCLEOTIDE SEQUENCE [LARGE SCALE GENOMIC DNA]</scope>
</reference>
<keyword evidence="12" id="KW-1185">Reference proteome</keyword>
<keyword evidence="6 10" id="KW-0808">Transferase</keyword>
<evidence type="ECO:0000256" key="3">
    <source>
        <dbReference type="ARBA" id="ARBA00009056"/>
    </source>
</evidence>
<dbReference type="Pfam" id="PF07757">
    <property type="entry name" value="AdoMet_MTase"/>
    <property type="match status" value="1"/>
</dbReference>
<feature type="non-terminal residue" evidence="11">
    <location>
        <position position="323"/>
    </location>
</feature>
<organism evidence="11 12">
    <name type="scientific">Stegodyphus mimosarum</name>
    <name type="common">African social velvet spider</name>
    <dbReference type="NCBI Taxonomy" id="407821"/>
    <lineage>
        <taxon>Eukaryota</taxon>
        <taxon>Metazoa</taxon>
        <taxon>Ecdysozoa</taxon>
        <taxon>Arthropoda</taxon>
        <taxon>Chelicerata</taxon>
        <taxon>Arachnida</taxon>
        <taxon>Araneae</taxon>
        <taxon>Araneomorphae</taxon>
        <taxon>Entelegynae</taxon>
        <taxon>Eresoidea</taxon>
        <taxon>Eresidae</taxon>
        <taxon>Stegodyphus</taxon>
    </lineage>
</organism>
<accession>A0A087UNL0</accession>
<dbReference type="GO" id="GO:0005737">
    <property type="term" value="C:cytoplasm"/>
    <property type="evidence" value="ECO:0007669"/>
    <property type="project" value="UniProtKB-SubCell"/>
</dbReference>
<comment type="catalytic activity">
    <reaction evidence="9 10">
        <text>uridine(44) in tRNA(Ser) + S-adenosyl-L-methionine = 2'-O-methyluridine(44) in tRNA(Ser) + S-adenosyl-L-homocysteine + H(+)</text>
        <dbReference type="Rhea" id="RHEA:43100"/>
        <dbReference type="Rhea" id="RHEA-COMP:10339"/>
        <dbReference type="Rhea" id="RHEA-COMP:10340"/>
        <dbReference type="ChEBI" id="CHEBI:15378"/>
        <dbReference type="ChEBI" id="CHEBI:57856"/>
        <dbReference type="ChEBI" id="CHEBI:59789"/>
        <dbReference type="ChEBI" id="CHEBI:65315"/>
        <dbReference type="ChEBI" id="CHEBI:74478"/>
        <dbReference type="EC" id="2.1.1.211"/>
    </reaction>
</comment>
<dbReference type="EC" id="2.1.1.211" evidence="10"/>
<dbReference type="OMA" id="PCCPFEF"/>
<keyword evidence="5 10" id="KW-0489">Methyltransferase</keyword>
<comment type="function">
    <text evidence="10">Adenosyl-L-methionine (AdoMet)-dependent tRNA (uracil-O(2)-)-methyltransferase.</text>
</comment>
<keyword evidence="8 10" id="KW-0819">tRNA processing</keyword>
<dbReference type="SUPFAM" id="SSF53335">
    <property type="entry name" value="S-adenosyl-L-methionine-dependent methyltransferases"/>
    <property type="match status" value="1"/>
</dbReference>
<name>A0A087UNL0_STEMI</name>
<evidence type="ECO:0000313" key="12">
    <source>
        <dbReference type="Proteomes" id="UP000054359"/>
    </source>
</evidence>
<dbReference type="PANTHER" id="PTHR21210">
    <property type="entry name" value="TRNA (URACIL-O(2)-)-METHYLTRANSFERASE-RELATED"/>
    <property type="match status" value="1"/>
</dbReference>
<dbReference type="InterPro" id="IPR029063">
    <property type="entry name" value="SAM-dependent_MTases_sf"/>
</dbReference>
<dbReference type="EMBL" id="KK120747">
    <property type="protein sequence ID" value="KFM78949.1"/>
    <property type="molecule type" value="Genomic_DNA"/>
</dbReference>
<proteinExistence type="inferred from homology"/>
<comment type="subcellular location">
    <subcellularLocation>
        <location evidence="2 10">Cytoplasm</location>
    </subcellularLocation>
</comment>
<evidence type="ECO:0000256" key="4">
    <source>
        <dbReference type="ARBA" id="ARBA00022490"/>
    </source>
</evidence>
<keyword evidence="7 10" id="KW-0949">S-adenosyl-L-methionine</keyword>
<evidence type="ECO:0000256" key="10">
    <source>
        <dbReference type="RuleBase" id="RU368004"/>
    </source>
</evidence>
<evidence type="ECO:0000256" key="1">
    <source>
        <dbReference type="ARBA" id="ARBA00002778"/>
    </source>
</evidence>
<dbReference type="InterPro" id="IPR011671">
    <property type="entry name" value="tRNA_uracil_MeTrfase"/>
</dbReference>
<dbReference type="PANTHER" id="PTHR21210:SF0">
    <property type="entry name" value="TRNA (URACIL-O(2)-)-METHYLTRANSFERASE-RELATED"/>
    <property type="match status" value="1"/>
</dbReference>
<sequence>MTTWEQERERLNLSKKQTFVDLGCGNGLLVSILSSEGYKGVGIDVRKRKIWDLYGSSTVLIEKAVEPSDQLMFPEYDWIIGNHSDELTPWIPVIAARSSYNMRVFLLPCCCYTFNGKYERHFPGNTQYQSYLKFLHELCKTMGFDVQQDKLRIPSTKRICIVCQSRTYEKCDEAEVDALRSEFIENHSKRYTCSSVYLQAGNSHMQAEHKVAMSKSNLWVHDFIPREKTENVRNCTHLDKKFLEETVIAIAEILLKTENYVHIQRDTNTISWNSGGQISIEDLAISLDSKILKGMKSQCGGLQTFLRNHKNVFQVRNGKIQLQ</sequence>
<gene>
    <name evidence="11" type="ORF">X975_04017</name>
</gene>
<dbReference type="GO" id="GO:0141101">
    <property type="term" value="F:tRNA(Ser) (uridine(44)-2'-O-)-methyltransferase activity"/>
    <property type="evidence" value="ECO:0007669"/>
    <property type="project" value="UniProtKB-EC"/>
</dbReference>
<dbReference type="GO" id="GO:0030488">
    <property type="term" value="P:tRNA methylation"/>
    <property type="evidence" value="ECO:0007669"/>
    <property type="project" value="UniProtKB-UniRule"/>
</dbReference>
<evidence type="ECO:0000256" key="2">
    <source>
        <dbReference type="ARBA" id="ARBA00004496"/>
    </source>
</evidence>
<comment type="function">
    <text evidence="1">Probable adenosyl-L-methionine (AdoMet)-dependent tRNA (uracil-O(2)-)-methyltransferase.</text>
</comment>
<dbReference type="Gene3D" id="3.40.50.150">
    <property type="entry name" value="Vaccinia Virus protein VP39"/>
    <property type="match status" value="1"/>
</dbReference>
<evidence type="ECO:0000256" key="7">
    <source>
        <dbReference type="ARBA" id="ARBA00022691"/>
    </source>
</evidence>
<dbReference type="STRING" id="407821.A0A087UNL0"/>
<evidence type="ECO:0000313" key="11">
    <source>
        <dbReference type="EMBL" id="KFM78949.1"/>
    </source>
</evidence>
<dbReference type="Proteomes" id="UP000054359">
    <property type="component" value="Unassembled WGS sequence"/>
</dbReference>
<keyword evidence="4 10" id="KW-0963">Cytoplasm</keyword>
<evidence type="ECO:0000256" key="5">
    <source>
        <dbReference type="ARBA" id="ARBA00022603"/>
    </source>
</evidence>
<dbReference type="OrthoDB" id="10047021at2759"/>